<evidence type="ECO:0000313" key="8">
    <source>
        <dbReference type="Proteomes" id="UP001138540"/>
    </source>
</evidence>
<evidence type="ECO:0000256" key="6">
    <source>
        <dbReference type="SAM" id="Phobius"/>
    </source>
</evidence>
<dbReference type="RefSeq" id="WP_184148657.1">
    <property type="nucleotide sequence ID" value="NZ_JACHKA010000001.1"/>
</dbReference>
<feature type="transmembrane region" description="Helical" evidence="6">
    <location>
        <begin position="187"/>
        <end position="206"/>
    </location>
</feature>
<evidence type="ECO:0000256" key="2">
    <source>
        <dbReference type="ARBA" id="ARBA00022475"/>
    </source>
</evidence>
<keyword evidence="2" id="KW-1003">Cell membrane</keyword>
<dbReference type="EMBL" id="JACHKA010000001">
    <property type="protein sequence ID" value="MBB5984036.1"/>
    <property type="molecule type" value="Genomic_DNA"/>
</dbReference>
<evidence type="ECO:0000256" key="5">
    <source>
        <dbReference type="ARBA" id="ARBA00023136"/>
    </source>
</evidence>
<gene>
    <name evidence="7" type="ORF">HNP60_000010</name>
</gene>
<comment type="caution">
    <text evidence="7">The sequence shown here is derived from an EMBL/GenBank/DDBJ whole genome shotgun (WGS) entry which is preliminary data.</text>
</comment>
<proteinExistence type="predicted"/>
<protein>
    <submittedName>
        <fullName evidence="7">O-antigen/teichoic acid export membrane protein</fullName>
    </submittedName>
</protein>
<feature type="transmembrane region" description="Helical" evidence="6">
    <location>
        <begin position="374"/>
        <end position="396"/>
    </location>
</feature>
<reference evidence="7 8" key="1">
    <citation type="submission" date="2020-08" db="EMBL/GenBank/DDBJ databases">
        <title>Exploring microbial biodiversity for novel pathways involved in the catabolism of aromatic compounds derived from lignin.</title>
        <authorList>
            <person name="Elkins J."/>
        </authorList>
    </citation>
    <scope>NUCLEOTIDE SEQUENCE [LARGE SCALE GENOMIC DNA]</scope>
    <source>
        <strain evidence="7 8">B1D3A</strain>
    </source>
</reference>
<feature type="transmembrane region" description="Helical" evidence="6">
    <location>
        <begin position="163"/>
        <end position="181"/>
    </location>
</feature>
<name>A0ABR6NAF1_9SPHN</name>
<evidence type="ECO:0000256" key="1">
    <source>
        <dbReference type="ARBA" id="ARBA00004651"/>
    </source>
</evidence>
<accession>A0ABR6NAF1</accession>
<feature type="transmembrane region" description="Helical" evidence="6">
    <location>
        <begin position="336"/>
        <end position="367"/>
    </location>
</feature>
<dbReference type="Proteomes" id="UP001138540">
    <property type="component" value="Unassembled WGS sequence"/>
</dbReference>
<feature type="transmembrane region" description="Helical" evidence="6">
    <location>
        <begin position="131"/>
        <end position="151"/>
    </location>
</feature>
<evidence type="ECO:0000256" key="3">
    <source>
        <dbReference type="ARBA" id="ARBA00022692"/>
    </source>
</evidence>
<organism evidence="7 8">
    <name type="scientific">Sphingobium lignivorans</name>
    <dbReference type="NCBI Taxonomy" id="2735886"/>
    <lineage>
        <taxon>Bacteria</taxon>
        <taxon>Pseudomonadati</taxon>
        <taxon>Pseudomonadota</taxon>
        <taxon>Alphaproteobacteria</taxon>
        <taxon>Sphingomonadales</taxon>
        <taxon>Sphingomonadaceae</taxon>
        <taxon>Sphingobium</taxon>
    </lineage>
</organism>
<dbReference type="PANTHER" id="PTHR30250">
    <property type="entry name" value="PST FAMILY PREDICTED COLANIC ACID TRANSPORTER"/>
    <property type="match status" value="1"/>
</dbReference>
<keyword evidence="3 6" id="KW-0812">Transmembrane</keyword>
<feature type="transmembrane region" description="Helical" evidence="6">
    <location>
        <begin position="57"/>
        <end position="76"/>
    </location>
</feature>
<evidence type="ECO:0000313" key="7">
    <source>
        <dbReference type="EMBL" id="MBB5984036.1"/>
    </source>
</evidence>
<feature type="transmembrane region" description="Helical" evidence="6">
    <location>
        <begin position="402"/>
        <end position="425"/>
    </location>
</feature>
<keyword evidence="8" id="KW-1185">Reference proteome</keyword>
<keyword evidence="5 6" id="KW-0472">Membrane</keyword>
<feature type="transmembrane region" description="Helical" evidence="6">
    <location>
        <begin position="437"/>
        <end position="458"/>
    </location>
</feature>
<dbReference type="PANTHER" id="PTHR30250:SF11">
    <property type="entry name" value="O-ANTIGEN TRANSPORTER-RELATED"/>
    <property type="match status" value="1"/>
</dbReference>
<comment type="subcellular location">
    <subcellularLocation>
        <location evidence="1">Cell membrane</location>
        <topology evidence="1">Multi-pass membrane protein</topology>
    </subcellularLocation>
</comment>
<dbReference type="InterPro" id="IPR050833">
    <property type="entry name" value="Poly_Biosynth_Transport"/>
</dbReference>
<sequence length="506" mass="54014">MSQKAGDPVERTEGDDIAALAKGGRANVFGFVLRLAARVPFLFIAGRLYGASVLGRFAYAVLVIEFAAQLATFGLKRGLAEQLAKDARPQSHVVADALLLCFIGSCATAGLLLIFPEAMFPNSGLNGLDRLLPLIVIAIAMTDIALAGCAYQFNIAASVRARSIVEPWTISIAALGFYFYSARDGLILAYVLAMLAAFATSLWPLLRHYGLPREWRPHPGRLWHIAIRNLPLAAADAIEWGSRRLDLAILGLFATPYVVGIYYVAQQVASLPQKLKTSFEPILGPVITRNIRLGNHAAIARQVSQVGFWIVAAQLGVALALGIPGEAVMGLVGPTFVGGAIALACLLAAEVLAAPAVVSEAALVYLARMRNLTISVLAIALQAGLTVLLILAARRLALPDLYIAAMPALALALALACGALAKSWLLGRLLHERVRIWRASLVICGLVVAIAGMSLTLLPARFEWVELVIGIPAMLGVYSLLVWRLAFKDPDRTLFRKKGLQGPANA</sequence>
<feature type="transmembrane region" description="Helical" evidence="6">
    <location>
        <begin position="464"/>
        <end position="487"/>
    </location>
</feature>
<keyword evidence="4 6" id="KW-1133">Transmembrane helix</keyword>
<feature type="transmembrane region" description="Helical" evidence="6">
    <location>
        <begin position="97"/>
        <end position="119"/>
    </location>
</feature>
<evidence type="ECO:0000256" key="4">
    <source>
        <dbReference type="ARBA" id="ARBA00022989"/>
    </source>
</evidence>